<gene>
    <name evidence="3" type="ORF">BECKFW1821C_GA0114237_11293</name>
</gene>
<dbReference type="Pfam" id="PF05016">
    <property type="entry name" value="ParE_toxin"/>
    <property type="match status" value="1"/>
</dbReference>
<sequence>MPMFDVEIHPAVYAELEHSRAWYEERANNLGIGFLDEVNKAIKTVRESPSMWPFRDKGRNIRRYLVRRFPYAVVYRVKERTIQVIAVMHLRRHPDYWRGRVKYWNNGDDQ</sequence>
<name>A0A450U331_9GAMM</name>
<accession>A0A450U331</accession>
<protein>
    <submittedName>
        <fullName evidence="3">ParE toxin of type II toxin-antitoxin system, parDE</fullName>
    </submittedName>
</protein>
<dbReference type="InterPro" id="IPR035093">
    <property type="entry name" value="RelE/ParE_toxin_dom_sf"/>
</dbReference>
<dbReference type="InterPro" id="IPR051803">
    <property type="entry name" value="TA_system_RelE-like_toxin"/>
</dbReference>
<reference evidence="3" key="1">
    <citation type="submission" date="2019-02" db="EMBL/GenBank/DDBJ databases">
        <authorList>
            <person name="Gruber-Vodicka R. H."/>
            <person name="Seah K. B. B."/>
        </authorList>
    </citation>
    <scope>NUCLEOTIDE SEQUENCE</scope>
    <source>
        <strain evidence="3">BECK_BZ131</strain>
    </source>
</reference>
<organism evidence="3">
    <name type="scientific">Candidatus Kentrum sp. FW</name>
    <dbReference type="NCBI Taxonomy" id="2126338"/>
    <lineage>
        <taxon>Bacteria</taxon>
        <taxon>Pseudomonadati</taxon>
        <taxon>Pseudomonadota</taxon>
        <taxon>Gammaproteobacteria</taxon>
        <taxon>Candidatus Kentrum</taxon>
    </lineage>
</organism>
<dbReference type="Gene3D" id="3.30.2310.20">
    <property type="entry name" value="RelE-like"/>
    <property type="match status" value="1"/>
</dbReference>
<dbReference type="PANTHER" id="PTHR33755">
    <property type="entry name" value="TOXIN PARE1-RELATED"/>
    <property type="match status" value="1"/>
</dbReference>
<dbReference type="PANTHER" id="PTHR33755:SF8">
    <property type="entry name" value="TOXIN PARE2"/>
    <property type="match status" value="1"/>
</dbReference>
<dbReference type="AlphaFoldDB" id="A0A450U331"/>
<keyword evidence="2" id="KW-1277">Toxin-antitoxin system</keyword>
<evidence type="ECO:0000256" key="2">
    <source>
        <dbReference type="ARBA" id="ARBA00022649"/>
    </source>
</evidence>
<evidence type="ECO:0000313" key="3">
    <source>
        <dbReference type="EMBL" id="VFJ77557.1"/>
    </source>
</evidence>
<dbReference type="EMBL" id="CAADFE010000129">
    <property type="protein sequence ID" value="VFJ77557.1"/>
    <property type="molecule type" value="Genomic_DNA"/>
</dbReference>
<proteinExistence type="inferred from homology"/>
<dbReference type="InterPro" id="IPR007712">
    <property type="entry name" value="RelE/ParE_toxin"/>
</dbReference>
<evidence type="ECO:0000256" key="1">
    <source>
        <dbReference type="ARBA" id="ARBA00006226"/>
    </source>
</evidence>
<comment type="similarity">
    <text evidence="1">Belongs to the RelE toxin family.</text>
</comment>